<organism evidence="1 2">
    <name type="scientific">Ensete ventricosum</name>
    <name type="common">Abyssinian banana</name>
    <name type="synonym">Musa ensete</name>
    <dbReference type="NCBI Taxonomy" id="4639"/>
    <lineage>
        <taxon>Eukaryota</taxon>
        <taxon>Viridiplantae</taxon>
        <taxon>Streptophyta</taxon>
        <taxon>Embryophyta</taxon>
        <taxon>Tracheophyta</taxon>
        <taxon>Spermatophyta</taxon>
        <taxon>Magnoliopsida</taxon>
        <taxon>Liliopsida</taxon>
        <taxon>Zingiberales</taxon>
        <taxon>Musaceae</taxon>
        <taxon>Ensete</taxon>
    </lineage>
</organism>
<evidence type="ECO:0000313" key="1">
    <source>
        <dbReference type="EMBL" id="RRT70366.1"/>
    </source>
</evidence>
<proteinExistence type="predicted"/>
<dbReference type="EMBL" id="AMZH03004046">
    <property type="protein sequence ID" value="RRT70366.1"/>
    <property type="molecule type" value="Genomic_DNA"/>
</dbReference>
<sequence length="75" mass="8261">MPAAVVVRLRGCRWYRLQQGCGCNRRKMGPRFVQLLQRKIAAGSFLPQGSLLAMIKEGGSERSLLAALGSERCVL</sequence>
<dbReference type="AlphaFoldDB" id="A0A427A2D1"/>
<name>A0A427A2D1_ENSVE</name>
<evidence type="ECO:0000313" key="2">
    <source>
        <dbReference type="Proteomes" id="UP000287651"/>
    </source>
</evidence>
<accession>A0A427A2D1</accession>
<protein>
    <submittedName>
        <fullName evidence="1">Uncharacterized protein</fullName>
    </submittedName>
</protein>
<dbReference type="Proteomes" id="UP000287651">
    <property type="component" value="Unassembled WGS sequence"/>
</dbReference>
<gene>
    <name evidence="1" type="ORF">B296_00000479</name>
</gene>
<comment type="caution">
    <text evidence="1">The sequence shown here is derived from an EMBL/GenBank/DDBJ whole genome shotgun (WGS) entry which is preliminary data.</text>
</comment>
<reference evidence="1 2" key="1">
    <citation type="journal article" date="2014" name="Agronomy (Basel)">
        <title>A Draft Genome Sequence for Ensete ventricosum, the Drought-Tolerant Tree Against Hunger.</title>
        <authorList>
            <person name="Harrison J."/>
            <person name="Moore K.A."/>
            <person name="Paszkiewicz K."/>
            <person name="Jones T."/>
            <person name="Grant M."/>
            <person name="Ambacheew D."/>
            <person name="Muzemil S."/>
            <person name="Studholme D.J."/>
        </authorList>
    </citation>
    <scope>NUCLEOTIDE SEQUENCE [LARGE SCALE GENOMIC DNA]</scope>
</reference>